<dbReference type="AlphaFoldDB" id="A0AAV9ISR5"/>
<evidence type="ECO:0000256" key="2">
    <source>
        <dbReference type="ARBA" id="ARBA00022692"/>
    </source>
</evidence>
<feature type="domain" description="Sugar phosphate transporter" evidence="7">
    <location>
        <begin position="62"/>
        <end position="333"/>
    </location>
</feature>
<keyword evidence="3 6" id="KW-1133">Transmembrane helix</keyword>
<keyword evidence="9" id="KW-1185">Reference proteome</keyword>
<dbReference type="Pfam" id="PF03151">
    <property type="entry name" value="TPT"/>
    <property type="match status" value="1"/>
</dbReference>
<gene>
    <name evidence="8" type="ORF">CDCA_CDCA04G1322</name>
</gene>
<evidence type="ECO:0000256" key="1">
    <source>
        <dbReference type="ARBA" id="ARBA00004141"/>
    </source>
</evidence>
<dbReference type="InterPro" id="IPR050186">
    <property type="entry name" value="TPT_transporter"/>
</dbReference>
<evidence type="ECO:0000256" key="5">
    <source>
        <dbReference type="SAM" id="MobiDB-lite"/>
    </source>
</evidence>
<feature type="region of interest" description="Disordered" evidence="5">
    <location>
        <begin position="366"/>
        <end position="390"/>
    </location>
</feature>
<name>A0AAV9ISR5_CYACA</name>
<proteinExistence type="predicted"/>
<feature type="transmembrane region" description="Helical" evidence="6">
    <location>
        <begin position="258"/>
        <end position="278"/>
    </location>
</feature>
<feature type="transmembrane region" description="Helical" evidence="6">
    <location>
        <begin position="103"/>
        <end position="124"/>
    </location>
</feature>
<feature type="transmembrane region" description="Helical" evidence="6">
    <location>
        <begin position="62"/>
        <end position="83"/>
    </location>
</feature>
<keyword evidence="2 6" id="KW-0812">Transmembrane</keyword>
<organism evidence="8 9">
    <name type="scientific">Cyanidium caldarium</name>
    <name type="common">Red alga</name>
    <dbReference type="NCBI Taxonomy" id="2771"/>
    <lineage>
        <taxon>Eukaryota</taxon>
        <taxon>Rhodophyta</taxon>
        <taxon>Bangiophyceae</taxon>
        <taxon>Cyanidiales</taxon>
        <taxon>Cyanidiaceae</taxon>
        <taxon>Cyanidium</taxon>
    </lineage>
</organism>
<keyword evidence="4 6" id="KW-0472">Membrane</keyword>
<dbReference type="EMBL" id="JANCYW010000004">
    <property type="protein sequence ID" value="KAK4535297.1"/>
    <property type="molecule type" value="Genomic_DNA"/>
</dbReference>
<evidence type="ECO:0000256" key="3">
    <source>
        <dbReference type="ARBA" id="ARBA00022989"/>
    </source>
</evidence>
<protein>
    <recommendedName>
        <fullName evidence="7">Sugar phosphate transporter domain-containing protein</fullName>
    </recommendedName>
</protein>
<feature type="transmembrane region" description="Helical" evidence="6">
    <location>
        <begin position="315"/>
        <end position="333"/>
    </location>
</feature>
<dbReference type="PANTHER" id="PTHR11132">
    <property type="entry name" value="SOLUTE CARRIER FAMILY 35"/>
    <property type="match status" value="1"/>
</dbReference>
<comment type="subcellular location">
    <subcellularLocation>
        <location evidence="1">Membrane</location>
        <topology evidence="1">Multi-pass membrane protein</topology>
    </subcellularLocation>
</comment>
<dbReference type="Proteomes" id="UP001301350">
    <property type="component" value="Unassembled WGS sequence"/>
</dbReference>
<evidence type="ECO:0000259" key="7">
    <source>
        <dbReference type="Pfam" id="PF03151"/>
    </source>
</evidence>
<evidence type="ECO:0000256" key="4">
    <source>
        <dbReference type="ARBA" id="ARBA00023136"/>
    </source>
</evidence>
<evidence type="ECO:0000313" key="9">
    <source>
        <dbReference type="Proteomes" id="UP001301350"/>
    </source>
</evidence>
<feature type="transmembrane region" description="Helical" evidence="6">
    <location>
        <begin position="156"/>
        <end position="173"/>
    </location>
</feature>
<dbReference type="InterPro" id="IPR004853">
    <property type="entry name" value="Sugar_P_trans_dom"/>
</dbReference>
<sequence>MATPTVRAQALRLLTAVAVAYTFSVSLVIYNKWLFTVCDASDHAADTTGAALGETRCLGWGFPYPFVVTAFHMLFLSIATRIYAWVVPAARPTLPHPYRPMRIVLVGVLVALDIVLTNTGFLFLEASFIEMIKSAMPASVLLLAVLSGLEERSLPLAGVVLVISVGLAVASAGEVNFRFVGFLIELLAVLCGSGRLIVQQLLLRKSAAGRDASAVEGLSPLQLLYYQAPVAFLTLLPAAAISFGLRSDRSPFLHDLRFAAQTVGVLVGGGLLAIGLNLGDILIVDRSSALTCTVIGTLKTSVVIGASWLTFRNAISWVNLSGYFMCLVGVVLYQRLKMRKMLLEGASHEALRSVDAEGAVGMSANGDLALRERPDPSLKWAGEASRQTDA</sequence>
<accession>A0AAV9ISR5</accession>
<reference evidence="8 9" key="1">
    <citation type="submission" date="2022-07" db="EMBL/GenBank/DDBJ databases">
        <title>Genome-wide signatures of adaptation to extreme environments.</title>
        <authorList>
            <person name="Cho C.H."/>
            <person name="Yoon H.S."/>
        </authorList>
    </citation>
    <scope>NUCLEOTIDE SEQUENCE [LARGE SCALE GENOMIC DNA]</scope>
    <source>
        <strain evidence="8 9">DBV 063 E5</strain>
    </source>
</reference>
<dbReference type="GO" id="GO:0016020">
    <property type="term" value="C:membrane"/>
    <property type="evidence" value="ECO:0007669"/>
    <property type="project" value="UniProtKB-SubCell"/>
</dbReference>
<feature type="transmembrane region" description="Helical" evidence="6">
    <location>
        <begin position="179"/>
        <end position="202"/>
    </location>
</feature>
<feature type="transmembrane region" description="Helical" evidence="6">
    <location>
        <begin position="223"/>
        <end position="246"/>
    </location>
</feature>
<comment type="caution">
    <text evidence="8">The sequence shown here is derived from an EMBL/GenBank/DDBJ whole genome shotgun (WGS) entry which is preliminary data.</text>
</comment>
<evidence type="ECO:0000256" key="6">
    <source>
        <dbReference type="SAM" id="Phobius"/>
    </source>
</evidence>
<evidence type="ECO:0000313" key="8">
    <source>
        <dbReference type="EMBL" id="KAK4535297.1"/>
    </source>
</evidence>
<feature type="transmembrane region" description="Helical" evidence="6">
    <location>
        <begin position="12"/>
        <end position="30"/>
    </location>
</feature>